<organism evidence="1 2">
    <name type="scientific">Thalictrum thalictroides</name>
    <name type="common">Rue-anemone</name>
    <name type="synonym">Anemone thalictroides</name>
    <dbReference type="NCBI Taxonomy" id="46969"/>
    <lineage>
        <taxon>Eukaryota</taxon>
        <taxon>Viridiplantae</taxon>
        <taxon>Streptophyta</taxon>
        <taxon>Embryophyta</taxon>
        <taxon>Tracheophyta</taxon>
        <taxon>Spermatophyta</taxon>
        <taxon>Magnoliopsida</taxon>
        <taxon>Ranunculales</taxon>
        <taxon>Ranunculaceae</taxon>
        <taxon>Thalictroideae</taxon>
        <taxon>Thalictrum</taxon>
    </lineage>
</organism>
<sequence length="87" mass="10129">MERLKHYEWKLHDKFKDYIAERAKTSQTSKNTTDAAVLARQVLRSGPAKQIVTGLFALLSWSLLWVRGVSRDLFFTKKFSLKKVNKT</sequence>
<protein>
    <submittedName>
        <fullName evidence="1">Uncharacterized protein</fullName>
    </submittedName>
</protein>
<dbReference type="EMBL" id="JABWDY010009537">
    <property type="protein sequence ID" value="KAF5201346.1"/>
    <property type="molecule type" value="Genomic_DNA"/>
</dbReference>
<evidence type="ECO:0000313" key="1">
    <source>
        <dbReference type="EMBL" id="KAF5201346.1"/>
    </source>
</evidence>
<dbReference type="AlphaFoldDB" id="A0A7J6WV99"/>
<name>A0A7J6WV99_THATH</name>
<keyword evidence="2" id="KW-1185">Reference proteome</keyword>
<accession>A0A7J6WV99</accession>
<evidence type="ECO:0000313" key="2">
    <source>
        <dbReference type="Proteomes" id="UP000554482"/>
    </source>
</evidence>
<dbReference type="Proteomes" id="UP000554482">
    <property type="component" value="Unassembled WGS sequence"/>
</dbReference>
<comment type="caution">
    <text evidence="1">The sequence shown here is derived from an EMBL/GenBank/DDBJ whole genome shotgun (WGS) entry which is preliminary data.</text>
</comment>
<reference evidence="1 2" key="1">
    <citation type="submission" date="2020-06" db="EMBL/GenBank/DDBJ databases">
        <title>Transcriptomic and genomic resources for Thalictrum thalictroides and T. hernandezii: Facilitating candidate gene discovery in an emerging model plant lineage.</title>
        <authorList>
            <person name="Arias T."/>
            <person name="Riano-Pachon D.M."/>
            <person name="Di Stilio V.S."/>
        </authorList>
    </citation>
    <scope>NUCLEOTIDE SEQUENCE [LARGE SCALE GENOMIC DNA]</scope>
    <source>
        <strain evidence="2">cv. WT478/WT964</strain>
        <tissue evidence="1">Leaves</tissue>
    </source>
</reference>
<gene>
    <name evidence="1" type="ORF">FRX31_009065</name>
</gene>
<proteinExistence type="predicted"/>